<feature type="compositionally biased region" description="Polar residues" evidence="2">
    <location>
        <begin position="620"/>
        <end position="633"/>
    </location>
</feature>
<evidence type="ECO:0000313" key="3">
    <source>
        <dbReference type="EMBL" id="KAG9320361.1"/>
    </source>
</evidence>
<feature type="compositionally biased region" description="Low complexity" evidence="2">
    <location>
        <begin position="20"/>
        <end position="36"/>
    </location>
</feature>
<proteinExistence type="predicted"/>
<dbReference type="GO" id="GO:0032511">
    <property type="term" value="P:late endosome to vacuole transport via multivesicular body sorting pathway"/>
    <property type="evidence" value="ECO:0007669"/>
    <property type="project" value="TreeGrafter"/>
</dbReference>
<dbReference type="PANTHER" id="PTHR22761:SF96">
    <property type="entry name" value="BCDNA.GH08385"/>
    <property type="match status" value="1"/>
</dbReference>
<organism evidence="3 4">
    <name type="scientific">Mortierella alpina</name>
    <name type="common">Oleaginous fungus</name>
    <name type="synonym">Mortierella renispora</name>
    <dbReference type="NCBI Taxonomy" id="64518"/>
    <lineage>
        <taxon>Eukaryota</taxon>
        <taxon>Fungi</taxon>
        <taxon>Fungi incertae sedis</taxon>
        <taxon>Mucoromycota</taxon>
        <taxon>Mortierellomycotina</taxon>
        <taxon>Mortierellomycetes</taxon>
        <taxon>Mortierellales</taxon>
        <taxon>Mortierellaceae</taxon>
        <taxon>Mortierella</taxon>
    </lineage>
</organism>
<keyword evidence="1" id="KW-0175">Coiled coil</keyword>
<gene>
    <name evidence="3" type="ORF">KVV02_002094</name>
</gene>
<dbReference type="EMBL" id="JAIFTL010000298">
    <property type="protein sequence ID" value="KAG9320361.1"/>
    <property type="molecule type" value="Genomic_DNA"/>
</dbReference>
<feature type="region of interest" description="Disordered" evidence="2">
    <location>
        <begin position="601"/>
        <end position="641"/>
    </location>
</feature>
<evidence type="ECO:0000313" key="4">
    <source>
        <dbReference type="Proteomes" id="UP000717515"/>
    </source>
</evidence>
<feature type="compositionally biased region" description="Low complexity" evidence="2">
    <location>
        <begin position="676"/>
        <end position="687"/>
    </location>
</feature>
<evidence type="ECO:0008006" key="5">
    <source>
        <dbReference type="Google" id="ProtNLM"/>
    </source>
</evidence>
<evidence type="ECO:0000256" key="2">
    <source>
        <dbReference type="SAM" id="MobiDB-lite"/>
    </source>
</evidence>
<dbReference type="Gene3D" id="6.10.250.1710">
    <property type="match status" value="1"/>
</dbReference>
<feature type="compositionally biased region" description="Polar residues" evidence="2">
    <location>
        <begin position="215"/>
        <end position="232"/>
    </location>
</feature>
<feature type="region of interest" description="Disordered" evidence="2">
    <location>
        <begin position="215"/>
        <end position="247"/>
    </location>
</feature>
<dbReference type="GO" id="GO:0005771">
    <property type="term" value="C:multivesicular body"/>
    <property type="evidence" value="ECO:0007669"/>
    <property type="project" value="TreeGrafter"/>
</dbReference>
<feature type="coiled-coil region" evidence="1">
    <location>
        <begin position="403"/>
        <end position="437"/>
    </location>
</feature>
<dbReference type="GO" id="GO:0000815">
    <property type="term" value="C:ESCRT III complex"/>
    <property type="evidence" value="ECO:0007669"/>
    <property type="project" value="TreeGrafter"/>
</dbReference>
<sequence>MANETPEFMQWRQETDTRISPSSSGSSGCSAASLSPKLPTEFSLSPTSRRFLSLKTYLSKLPEWSNPPRMKSLYSMFTKLKETNKFGYDANVKWWRGVLLGAARNGLLSMCPPNSTLPHYLTSTTDEPTETLYEATGSATGILELDLDYVASRFERNRMRPAALPAVMEEMAALGEIVPRSEFLPWAGVSWSGWLIHKTVKVPLLWGLERLGLSNSSPTPRSDSPQLVSTRFGSPGSSGPNGGRGNTSGLLYVDNGIGLGLSSAAPVMSTSPETYVILPFVREAAARIVKLQEEASLHPSDNVMTFQDFRQKFSRTALLPIRGASTSDNSTTKGLQLILTDRDLEILLRYMQYEMNVLMTGKLDINSTSNQVQDYEMIVRFATKNRLIKERPRQEITKADRGIIELRQTCKTLEIQVEDVEKRIVEMTEKAQACVKKNQRRQAAYALRTRKHLEDVLQKRLQSLNMLSTILFRIQASETDTQILHSYKLGANTLASIMATKGADGKQVLSLNEVEKTMDQIAETFADQQEVDDAISAGAGTGEISDEELMAELDALVGSSPKSSDRQPFENTPRVEAEAAMGSLSNDVAIAALERVLAESPPAPIPGKIPPPPTTTATTLASSSVKSMISPGTSIAHKPQDDDAEMAELEQMLALAAGSAPMPNPQRREATPPPSLLSSSTESISSLGKRSAQNAQDDDEEMAELEQTFALAAGSAPVSIPKRRKATPPPPPLLSSSAESISSLGKRSANTEDEEETAVKQPRVKNSSVKRAMALA</sequence>
<dbReference type="PANTHER" id="PTHR22761">
    <property type="entry name" value="CHARGED MULTIVESICULAR BODY PROTEIN"/>
    <property type="match status" value="1"/>
</dbReference>
<feature type="region of interest" description="Disordered" evidence="2">
    <location>
        <begin position="1"/>
        <end position="36"/>
    </location>
</feature>
<evidence type="ECO:0000256" key="1">
    <source>
        <dbReference type="SAM" id="Coils"/>
    </source>
</evidence>
<comment type="caution">
    <text evidence="3">The sequence shown here is derived from an EMBL/GenBank/DDBJ whole genome shotgun (WGS) entry which is preliminary data.</text>
</comment>
<feature type="compositionally biased region" description="Low complexity" evidence="2">
    <location>
        <begin position="734"/>
        <end position="744"/>
    </location>
</feature>
<protein>
    <recommendedName>
        <fullName evidence="5">SNF7 family protein</fullName>
    </recommendedName>
</protein>
<dbReference type="Proteomes" id="UP000717515">
    <property type="component" value="Unassembled WGS sequence"/>
</dbReference>
<accession>A0A9P8CVT8</accession>
<dbReference type="GO" id="GO:0009898">
    <property type="term" value="C:cytoplasmic side of plasma membrane"/>
    <property type="evidence" value="ECO:0007669"/>
    <property type="project" value="TreeGrafter"/>
</dbReference>
<reference evidence="3" key="1">
    <citation type="submission" date="2021-07" db="EMBL/GenBank/DDBJ databases">
        <title>Draft genome of Mortierella alpina, strain LL118, isolated from an aspen leaf litter sample.</title>
        <authorList>
            <person name="Yang S."/>
            <person name="Vinatzer B.A."/>
        </authorList>
    </citation>
    <scope>NUCLEOTIDE SEQUENCE</scope>
    <source>
        <strain evidence="3">LL118</strain>
    </source>
</reference>
<name>A0A9P8CVT8_MORAP</name>
<dbReference type="InterPro" id="IPR005024">
    <property type="entry name" value="Snf7_fam"/>
</dbReference>
<dbReference type="AlphaFoldDB" id="A0A9P8CVT8"/>
<feature type="compositionally biased region" description="Pro residues" evidence="2">
    <location>
        <begin position="601"/>
        <end position="614"/>
    </location>
</feature>
<dbReference type="Pfam" id="PF03357">
    <property type="entry name" value="Snf7"/>
    <property type="match status" value="1"/>
</dbReference>
<dbReference type="GO" id="GO:0006900">
    <property type="term" value="P:vesicle budding from membrane"/>
    <property type="evidence" value="ECO:0007669"/>
    <property type="project" value="TreeGrafter"/>
</dbReference>
<feature type="region of interest" description="Disordered" evidence="2">
    <location>
        <begin position="654"/>
        <end position="776"/>
    </location>
</feature>